<dbReference type="KEGG" id="thel:IG193_08910"/>
<proteinExistence type="predicted"/>
<dbReference type="RefSeq" id="WP_192818821.1">
    <property type="nucleotide sequence ID" value="NZ_CP062310.1"/>
</dbReference>
<dbReference type="Proteomes" id="UP000594121">
    <property type="component" value="Chromosome"/>
</dbReference>
<dbReference type="EMBL" id="CP062310">
    <property type="protein sequence ID" value="QOJ78849.1"/>
    <property type="molecule type" value="Genomic_DNA"/>
</dbReference>
<accession>A0A7L9FGG4</accession>
<dbReference type="GeneID" id="59150012"/>
<sequence length="150" mass="15527">MTGVPGQRLVISVLALLMFSAAAFATTCSRGVETWSAILSAHASITGSSPYSATGYAAGVARGTDLGCILCPLLRANFAIITLGSEFERPRDSWGLLCPGHQARWSSTGAIGSWVYAYTYTPCGNKGVEVTAFLSGYCATSVGVEQCTGG</sequence>
<keyword evidence="2" id="KW-1185">Reference proteome</keyword>
<dbReference type="AlphaFoldDB" id="A0A7L9FGG4"/>
<organism evidence="1 2">
    <name type="scientific">Infirmifilum lucidum</name>
    <dbReference type="NCBI Taxonomy" id="2776706"/>
    <lineage>
        <taxon>Archaea</taxon>
        <taxon>Thermoproteota</taxon>
        <taxon>Thermoprotei</taxon>
        <taxon>Thermofilales</taxon>
        <taxon>Thermofilaceae</taxon>
        <taxon>Infirmifilum</taxon>
    </lineage>
</organism>
<protein>
    <submittedName>
        <fullName evidence="1">Uncharacterized protein</fullName>
    </submittedName>
</protein>
<gene>
    <name evidence="1" type="ORF">IG193_08910</name>
</gene>
<evidence type="ECO:0000313" key="1">
    <source>
        <dbReference type="EMBL" id="QOJ78849.1"/>
    </source>
</evidence>
<dbReference type="InParanoid" id="A0A7L9FGG4"/>
<reference evidence="1 2" key="1">
    <citation type="submission" date="2020-10" db="EMBL/GenBank/DDBJ databases">
        <title>Thermofilum lucidum 3507LT sp. nov. a novel member of Thermofilaceae family isolated from Chile hot spring, and proposal of description order Thermofilales.</title>
        <authorList>
            <person name="Zayulina K.S."/>
            <person name="Elcheninov A.G."/>
            <person name="Toshchakov S.V."/>
            <person name="Kublanov I.V."/>
        </authorList>
    </citation>
    <scope>NUCLEOTIDE SEQUENCE [LARGE SCALE GENOMIC DNA]</scope>
    <source>
        <strain evidence="1 2">3507LT</strain>
    </source>
</reference>
<name>A0A7L9FGG4_9CREN</name>
<evidence type="ECO:0000313" key="2">
    <source>
        <dbReference type="Proteomes" id="UP000594121"/>
    </source>
</evidence>